<comment type="caution">
    <text evidence="1">The sequence shown here is derived from an EMBL/GenBank/DDBJ whole genome shotgun (WGS) entry which is preliminary data.</text>
</comment>
<evidence type="ECO:0000313" key="2">
    <source>
        <dbReference type="Proteomes" id="UP000237222"/>
    </source>
</evidence>
<proteinExistence type="predicted"/>
<gene>
    <name evidence="1" type="ORF">C0068_11130</name>
</gene>
<accession>A0A2S4HF59</accession>
<dbReference type="AlphaFoldDB" id="A0A2S4HF59"/>
<dbReference type="Proteomes" id="UP000237222">
    <property type="component" value="Unassembled WGS sequence"/>
</dbReference>
<reference evidence="1" key="1">
    <citation type="submission" date="2018-01" db="EMBL/GenBank/DDBJ databases">
        <authorList>
            <person name="Yu X.-D."/>
        </authorList>
    </citation>
    <scope>NUCLEOTIDE SEQUENCE</scope>
    <source>
        <strain evidence="1">ZX-21</strain>
    </source>
</reference>
<protein>
    <submittedName>
        <fullName evidence="1">Uncharacterized protein</fullName>
    </submittedName>
</protein>
<organism evidence="1 2">
    <name type="scientific">Zhongshania marina</name>
    <dbReference type="NCBI Taxonomy" id="2304603"/>
    <lineage>
        <taxon>Bacteria</taxon>
        <taxon>Pseudomonadati</taxon>
        <taxon>Pseudomonadota</taxon>
        <taxon>Gammaproteobacteria</taxon>
        <taxon>Cellvibrionales</taxon>
        <taxon>Spongiibacteraceae</taxon>
        <taxon>Zhongshania</taxon>
    </lineage>
</organism>
<dbReference type="EMBL" id="PQGG01000027">
    <property type="protein sequence ID" value="POP52623.1"/>
    <property type="molecule type" value="Genomic_DNA"/>
</dbReference>
<sequence length="135" mass="15199">MQILRVTDAPGEYPDRLIYGVLEALHSYTLYECKGRDNISLGNPAETVVLDNLHLATAPSRIINQIMQSGQIVDRLILVDQQEDHDIQAPEGCTVDHHFVLVNCRFLPQSFSQKRDYYFDPADAVTTLLNLTKAA</sequence>
<evidence type="ECO:0000313" key="1">
    <source>
        <dbReference type="EMBL" id="POP52623.1"/>
    </source>
</evidence>
<name>A0A2S4HF59_9GAMM</name>